<dbReference type="Pfam" id="PF04246">
    <property type="entry name" value="RseC_MucC"/>
    <property type="match status" value="1"/>
</dbReference>
<gene>
    <name evidence="2" type="ORF">ACGTZG_12000</name>
    <name evidence="3" type="ORF">HF872_07620</name>
</gene>
<dbReference type="RefSeq" id="WP_059075721.1">
    <property type="nucleotide sequence ID" value="NZ_CP011940.1"/>
</dbReference>
<dbReference type="AlphaFoldDB" id="A0A848C1R8"/>
<proteinExistence type="predicted"/>
<protein>
    <submittedName>
        <fullName evidence="3">SoxR reducing system RseC family protein</fullName>
    </submittedName>
</protein>
<dbReference type="PIRSF" id="PIRSF004923">
    <property type="entry name" value="RseC"/>
    <property type="match status" value="1"/>
</dbReference>
<dbReference type="KEGG" id="mhw:ACT01_05265"/>
<dbReference type="OrthoDB" id="307768at2"/>
<dbReference type="EMBL" id="JABAFG010000011">
    <property type="protein sequence ID" value="NME28493.1"/>
    <property type="molecule type" value="Genomic_DNA"/>
</dbReference>
<keyword evidence="5" id="KW-1185">Reference proteome</keyword>
<dbReference type="PANTHER" id="PTHR35867:SF1">
    <property type="entry name" value="PROTEIN RSEC"/>
    <property type="match status" value="1"/>
</dbReference>
<feature type="transmembrane region" description="Helical" evidence="1">
    <location>
        <begin position="102"/>
        <end position="120"/>
    </location>
</feature>
<keyword evidence="1" id="KW-0812">Transmembrane</keyword>
<dbReference type="PANTHER" id="PTHR35867">
    <property type="entry name" value="PROTEIN RSEC"/>
    <property type="match status" value="1"/>
</dbReference>
<keyword evidence="1" id="KW-1133">Transmembrane helix</keyword>
<dbReference type="InterPro" id="IPR026268">
    <property type="entry name" value="RseC"/>
</dbReference>
<accession>A0A848C1R8</accession>
<evidence type="ECO:0000313" key="4">
    <source>
        <dbReference type="Proteomes" id="UP000591071"/>
    </source>
</evidence>
<evidence type="ECO:0000313" key="2">
    <source>
        <dbReference type="EMBL" id="MFG6273908.1"/>
    </source>
</evidence>
<reference evidence="2 5" key="2">
    <citation type="submission" date="2024-10" db="EMBL/GenBank/DDBJ databases">
        <authorList>
            <person name="Sang B.-I."/>
            <person name="Prabhaharan D."/>
        </authorList>
    </citation>
    <scope>NUCLEOTIDE SEQUENCE [LARGE SCALE GENOMIC DNA]</scope>
    <source>
        <strain evidence="2 5">MH</strain>
    </source>
</reference>
<dbReference type="Proteomes" id="UP001605989">
    <property type="component" value="Unassembled WGS sequence"/>
</dbReference>
<reference evidence="3 4" key="1">
    <citation type="submission" date="2020-04" db="EMBL/GenBank/DDBJ databases">
        <authorList>
            <person name="Hitch T.C.A."/>
            <person name="Wylensek D."/>
            <person name="Clavel T."/>
        </authorList>
    </citation>
    <scope>NUCLEOTIDE SEQUENCE [LARGE SCALE GENOMIC DNA]</scope>
    <source>
        <strain evidence="3 4">Oil-RF-744-FAT-WT-6-1</strain>
    </source>
</reference>
<dbReference type="Proteomes" id="UP000591071">
    <property type="component" value="Unassembled WGS sequence"/>
</dbReference>
<evidence type="ECO:0000256" key="1">
    <source>
        <dbReference type="SAM" id="Phobius"/>
    </source>
</evidence>
<dbReference type="EMBL" id="JBIEKR010000011">
    <property type="protein sequence ID" value="MFG6273908.1"/>
    <property type="molecule type" value="Genomic_DNA"/>
</dbReference>
<evidence type="ECO:0000313" key="5">
    <source>
        <dbReference type="Proteomes" id="UP001605989"/>
    </source>
</evidence>
<comment type="caution">
    <text evidence="3">The sequence shown here is derived from an EMBL/GenBank/DDBJ whole genome shotgun (WGS) entry which is preliminary data.</text>
</comment>
<feature type="transmembrane region" description="Helical" evidence="1">
    <location>
        <begin position="64"/>
        <end position="90"/>
    </location>
</feature>
<name>A0A848C1R8_9FIRM</name>
<sequence length="140" mass="14763">MKIEEGTVVGLNDNGLVDVKVGRHSDCISCGACDGAQHIVVQALNPVGAKVGQHVKFEMREVNIVIGAFVCFIMPLLVAAAGVFIGRMIAQSQALDVVNLEIAGGIIGFLIGVVGVKLFDRKITNDANARPKIVEVVQGR</sequence>
<keyword evidence="1" id="KW-0472">Membrane</keyword>
<dbReference type="InterPro" id="IPR007359">
    <property type="entry name" value="SigmaE_reg_RseC_MucC"/>
</dbReference>
<evidence type="ECO:0000313" key="3">
    <source>
        <dbReference type="EMBL" id="NME28493.1"/>
    </source>
</evidence>
<organism evidence="3 4">
    <name type="scientific">Megasphaera hexanoica</name>
    <dbReference type="NCBI Taxonomy" id="1675036"/>
    <lineage>
        <taxon>Bacteria</taxon>
        <taxon>Bacillati</taxon>
        <taxon>Bacillota</taxon>
        <taxon>Negativicutes</taxon>
        <taxon>Veillonellales</taxon>
        <taxon>Veillonellaceae</taxon>
        <taxon>Megasphaera</taxon>
    </lineage>
</organism>